<dbReference type="AlphaFoldDB" id="A0A382NH88"/>
<sequence length="234" mass="27418">IKRDDSVKNVSVEIMDMDSAIMYYFNNVIQPTVEEAGEQVKVPVLYANPERWVSIRKTGYLRDRKRQLITPLIVFQRTGMEKNTSIPVDKLDANDPKLHYTFGKKWSKKNRYDKLSVQQNLIPQNEFYNVAVPDYMVLNYDFIIWTSFMEQMNKLIEKINFSAGAYWGESGKMKFKTIIETFTDATEVADNERTVKTEFSVILNGYLLPKSYNDLITTQKYLSPKRVIMKEELM</sequence>
<protein>
    <submittedName>
        <fullName evidence="1">Uncharacterized protein</fullName>
    </submittedName>
</protein>
<gene>
    <name evidence="1" type="ORF">METZ01_LOCUS311805</name>
</gene>
<accession>A0A382NH88</accession>
<dbReference type="InterPro" id="IPR038553">
    <property type="entry name" value="T4-gp15_tss_sf"/>
</dbReference>
<reference evidence="1" key="1">
    <citation type="submission" date="2018-05" db="EMBL/GenBank/DDBJ databases">
        <authorList>
            <person name="Lanie J.A."/>
            <person name="Ng W.-L."/>
            <person name="Kazmierczak K.M."/>
            <person name="Andrzejewski T.M."/>
            <person name="Davidsen T.M."/>
            <person name="Wayne K.J."/>
            <person name="Tettelin H."/>
            <person name="Glass J.I."/>
            <person name="Rusch D."/>
            <person name="Podicherti R."/>
            <person name="Tsui H.-C.T."/>
            <person name="Winkler M.E."/>
        </authorList>
    </citation>
    <scope>NUCLEOTIDE SEQUENCE</scope>
</reference>
<feature type="non-terminal residue" evidence="1">
    <location>
        <position position="1"/>
    </location>
</feature>
<proteinExistence type="predicted"/>
<dbReference type="EMBL" id="UINC01099576">
    <property type="protein sequence ID" value="SVC58951.1"/>
    <property type="molecule type" value="Genomic_DNA"/>
</dbReference>
<organism evidence="1">
    <name type="scientific">marine metagenome</name>
    <dbReference type="NCBI Taxonomy" id="408172"/>
    <lineage>
        <taxon>unclassified sequences</taxon>
        <taxon>metagenomes</taxon>
        <taxon>ecological metagenomes</taxon>
    </lineage>
</organism>
<evidence type="ECO:0000313" key="1">
    <source>
        <dbReference type="EMBL" id="SVC58951.1"/>
    </source>
</evidence>
<dbReference type="Gene3D" id="3.30.2000.40">
    <property type="entry name" value="Myoviridae tail sheath stabiliser"/>
    <property type="match status" value="1"/>
</dbReference>
<name>A0A382NH88_9ZZZZ</name>